<dbReference type="GO" id="GO:0022857">
    <property type="term" value="F:transmembrane transporter activity"/>
    <property type="evidence" value="ECO:0007669"/>
    <property type="project" value="InterPro"/>
</dbReference>
<keyword evidence="4 5" id="KW-0472">Membrane</keyword>
<dbReference type="Proteomes" id="UP000004926">
    <property type="component" value="Chromosome"/>
</dbReference>
<dbReference type="PANTHER" id="PTHR23514">
    <property type="entry name" value="BYPASS OF STOP CODON PROTEIN 6"/>
    <property type="match status" value="1"/>
</dbReference>
<keyword evidence="2 5" id="KW-0812">Transmembrane</keyword>
<dbReference type="Gene3D" id="1.20.1250.20">
    <property type="entry name" value="MFS general substrate transporter like domains"/>
    <property type="match status" value="2"/>
</dbReference>
<evidence type="ECO:0000256" key="5">
    <source>
        <dbReference type="SAM" id="Phobius"/>
    </source>
</evidence>
<name>H5X3E8_9PSEU</name>
<feature type="transmembrane region" description="Helical" evidence="5">
    <location>
        <begin position="295"/>
        <end position="319"/>
    </location>
</feature>
<gene>
    <name evidence="7" type="ORF">SacmaDRAFT_1609</name>
</gene>
<dbReference type="RefSeq" id="WP_009153268.1">
    <property type="nucleotide sequence ID" value="NZ_CM001439.1"/>
</dbReference>
<evidence type="ECO:0000259" key="6">
    <source>
        <dbReference type="PROSITE" id="PS50850"/>
    </source>
</evidence>
<dbReference type="InterPro" id="IPR036259">
    <property type="entry name" value="MFS_trans_sf"/>
</dbReference>
<dbReference type="eggNOG" id="COG2814">
    <property type="taxonomic scope" value="Bacteria"/>
</dbReference>
<dbReference type="InterPro" id="IPR020846">
    <property type="entry name" value="MFS_dom"/>
</dbReference>
<evidence type="ECO:0000313" key="8">
    <source>
        <dbReference type="Proteomes" id="UP000004926"/>
    </source>
</evidence>
<feature type="transmembrane region" description="Helical" evidence="5">
    <location>
        <begin position="358"/>
        <end position="379"/>
    </location>
</feature>
<feature type="domain" description="Major facilitator superfamily (MFS) profile" evidence="6">
    <location>
        <begin position="1"/>
        <end position="381"/>
    </location>
</feature>
<feature type="transmembrane region" description="Helical" evidence="5">
    <location>
        <begin position="269"/>
        <end position="289"/>
    </location>
</feature>
<evidence type="ECO:0000256" key="3">
    <source>
        <dbReference type="ARBA" id="ARBA00022989"/>
    </source>
</evidence>
<dbReference type="GO" id="GO:0005886">
    <property type="term" value="C:plasma membrane"/>
    <property type="evidence" value="ECO:0007669"/>
    <property type="project" value="UniProtKB-SubCell"/>
</dbReference>
<feature type="transmembrane region" description="Helical" evidence="5">
    <location>
        <begin position="331"/>
        <end position="352"/>
    </location>
</feature>
<dbReference type="HOGENOM" id="CLU_035309_0_0_11"/>
<dbReference type="Pfam" id="PF07690">
    <property type="entry name" value="MFS_1"/>
    <property type="match status" value="1"/>
</dbReference>
<dbReference type="SUPFAM" id="SSF103473">
    <property type="entry name" value="MFS general substrate transporter"/>
    <property type="match status" value="1"/>
</dbReference>
<dbReference type="STRING" id="882083.SacmaDRAFT_1609"/>
<evidence type="ECO:0000313" key="7">
    <source>
        <dbReference type="EMBL" id="EHR49882.1"/>
    </source>
</evidence>
<dbReference type="AlphaFoldDB" id="H5X3E8"/>
<dbReference type="EMBL" id="CM001439">
    <property type="protein sequence ID" value="EHR49882.1"/>
    <property type="molecule type" value="Genomic_DNA"/>
</dbReference>
<sequence>MARRMSVVLIFAFNGATLGSWAPRTPALAEQIDAGPGRFGLALLAGSVGMLLAAAMSGRLVERFGSRAVIVASGLAVCGVLPLLGYAPSLAWFGIALFGLGMTSGALDVAMNMAGVVVERWEGKPIMPLFHAGFSFGALAGSGMAALAAAARWSPTWHFAAAAFAGGVLLMAVVRWLPGHARELKRVTGAATGRGRPARRPALWWLAAIALCSAIAESASSDWSALLLATEQGTGEGLAALAFAGFTLSMALARLAGSWAQARFGPARVLVSGAALAGFGLVAAAAVGIPSVSYAGFVLAGVGLAGCFPIALGLAGEAGKRADGSGGEREVAFVTAIAYTGFLAGPPMIGGIAHLTSLSMSFVAVGVIAAVIAPATVAATRGLAREQPRAADLVR</sequence>
<dbReference type="PROSITE" id="PS50850">
    <property type="entry name" value="MFS"/>
    <property type="match status" value="1"/>
</dbReference>
<feature type="transmembrane region" description="Helical" evidence="5">
    <location>
        <begin position="239"/>
        <end position="257"/>
    </location>
</feature>
<proteinExistence type="predicted"/>
<keyword evidence="8" id="KW-1185">Reference proteome</keyword>
<evidence type="ECO:0000256" key="1">
    <source>
        <dbReference type="ARBA" id="ARBA00004651"/>
    </source>
</evidence>
<feature type="transmembrane region" description="Helical" evidence="5">
    <location>
        <begin position="129"/>
        <end position="151"/>
    </location>
</feature>
<dbReference type="CDD" id="cd17393">
    <property type="entry name" value="MFS_MosC_like"/>
    <property type="match status" value="1"/>
</dbReference>
<feature type="transmembrane region" description="Helical" evidence="5">
    <location>
        <begin position="202"/>
        <end position="219"/>
    </location>
</feature>
<feature type="transmembrane region" description="Helical" evidence="5">
    <location>
        <begin position="68"/>
        <end position="86"/>
    </location>
</feature>
<comment type="subcellular location">
    <subcellularLocation>
        <location evidence="1">Cell membrane</location>
        <topology evidence="1">Multi-pass membrane protein</topology>
    </subcellularLocation>
</comment>
<evidence type="ECO:0000256" key="4">
    <source>
        <dbReference type="ARBA" id="ARBA00023136"/>
    </source>
</evidence>
<accession>H5X3E8</accession>
<dbReference type="InterPro" id="IPR051788">
    <property type="entry name" value="MFS_Transporter"/>
</dbReference>
<evidence type="ECO:0000256" key="2">
    <source>
        <dbReference type="ARBA" id="ARBA00022692"/>
    </source>
</evidence>
<dbReference type="PANTHER" id="PTHR23514:SF13">
    <property type="entry name" value="INNER MEMBRANE PROTEIN YBJJ"/>
    <property type="match status" value="1"/>
</dbReference>
<organism evidence="7 8">
    <name type="scientific">Saccharomonospora marina XMU15</name>
    <dbReference type="NCBI Taxonomy" id="882083"/>
    <lineage>
        <taxon>Bacteria</taxon>
        <taxon>Bacillati</taxon>
        <taxon>Actinomycetota</taxon>
        <taxon>Actinomycetes</taxon>
        <taxon>Pseudonocardiales</taxon>
        <taxon>Pseudonocardiaceae</taxon>
        <taxon>Saccharomonospora</taxon>
    </lineage>
</organism>
<keyword evidence="3 5" id="KW-1133">Transmembrane helix</keyword>
<feature type="transmembrane region" description="Helical" evidence="5">
    <location>
        <begin position="157"/>
        <end position="177"/>
    </location>
</feature>
<feature type="transmembrane region" description="Helical" evidence="5">
    <location>
        <begin position="92"/>
        <end position="117"/>
    </location>
</feature>
<feature type="transmembrane region" description="Helical" evidence="5">
    <location>
        <begin position="39"/>
        <end position="56"/>
    </location>
</feature>
<protein>
    <submittedName>
        <fullName evidence="7">Fucose permease</fullName>
    </submittedName>
</protein>
<reference evidence="7 8" key="1">
    <citation type="journal article" date="2012" name="Stand. Genomic Sci.">
        <title>Genome sequence of the ocean sediment bacterium Saccharomonospora marina type strain (XMU15(T)).</title>
        <authorList>
            <person name="Klenk H.P."/>
            <person name="Lu M."/>
            <person name="Lucas S."/>
            <person name="Lapidus A."/>
            <person name="Copeland A."/>
            <person name="Pitluck S."/>
            <person name="Goodwin L.A."/>
            <person name="Han C."/>
            <person name="Tapia R."/>
            <person name="Brambilla E.M."/>
            <person name="Potter G."/>
            <person name="Land M."/>
            <person name="Ivanova N."/>
            <person name="Rohde M."/>
            <person name="Goker M."/>
            <person name="Detter J.C."/>
            <person name="Li W.J."/>
            <person name="Kyrpides N.C."/>
            <person name="Woyke T."/>
        </authorList>
    </citation>
    <scope>NUCLEOTIDE SEQUENCE [LARGE SCALE GENOMIC DNA]</scope>
    <source>
        <strain evidence="7 8">XMU15</strain>
    </source>
</reference>
<dbReference type="OrthoDB" id="151222at2"/>
<dbReference type="InterPro" id="IPR011701">
    <property type="entry name" value="MFS"/>
</dbReference>